<evidence type="ECO:0000256" key="16">
    <source>
        <dbReference type="SAM" id="Phobius"/>
    </source>
</evidence>
<feature type="disulfide bond" evidence="14">
    <location>
        <begin position="1100"/>
        <end position="1127"/>
    </location>
</feature>
<feature type="compositionally biased region" description="Pro residues" evidence="15">
    <location>
        <begin position="1577"/>
        <end position="1591"/>
    </location>
</feature>
<evidence type="ECO:0000256" key="3">
    <source>
        <dbReference type="ARBA" id="ARBA00022692"/>
    </source>
</evidence>
<dbReference type="FunFam" id="2.10.25.10:FF:000472">
    <property type="entry name" value="Uncharacterized protein, isoform A"/>
    <property type="match status" value="1"/>
</dbReference>
<evidence type="ECO:0000256" key="13">
    <source>
        <dbReference type="PROSITE-ProRule" id="PRU00076"/>
    </source>
</evidence>
<feature type="domain" description="EGF-like" evidence="18">
    <location>
        <begin position="1169"/>
        <end position="1205"/>
    </location>
</feature>
<evidence type="ECO:0000256" key="10">
    <source>
        <dbReference type="ARBA" id="ARBA00023157"/>
    </source>
</evidence>
<dbReference type="InterPro" id="IPR000742">
    <property type="entry name" value="EGF"/>
</dbReference>
<dbReference type="SMART" id="SM00112">
    <property type="entry name" value="CA"/>
    <property type="match status" value="6"/>
</dbReference>
<keyword evidence="20" id="KW-1185">Reference proteome</keyword>
<feature type="compositionally biased region" description="Polar residues" evidence="15">
    <location>
        <begin position="1592"/>
        <end position="1604"/>
    </location>
</feature>
<feature type="domain" description="Cadherin" evidence="19">
    <location>
        <begin position="562"/>
        <end position="682"/>
    </location>
</feature>
<dbReference type="InterPro" id="IPR015919">
    <property type="entry name" value="Cadherin-like_sf"/>
</dbReference>
<evidence type="ECO:0000256" key="8">
    <source>
        <dbReference type="ARBA" id="ARBA00022989"/>
    </source>
</evidence>
<comment type="caution">
    <text evidence="13">Lacks conserved residue(s) required for the propagation of feature annotation.</text>
</comment>
<feature type="compositionally biased region" description="Polar residues" evidence="15">
    <location>
        <begin position="1378"/>
        <end position="1390"/>
    </location>
</feature>
<evidence type="ECO:0000256" key="11">
    <source>
        <dbReference type="ARBA" id="ARBA00023180"/>
    </source>
</evidence>
<organism evidence="20 21">
    <name type="scientific">Panagrellus redivivus</name>
    <name type="common">Microworm</name>
    <dbReference type="NCBI Taxonomy" id="6233"/>
    <lineage>
        <taxon>Eukaryota</taxon>
        <taxon>Metazoa</taxon>
        <taxon>Ecdysozoa</taxon>
        <taxon>Nematoda</taxon>
        <taxon>Chromadorea</taxon>
        <taxon>Rhabditida</taxon>
        <taxon>Tylenchina</taxon>
        <taxon>Panagrolaimomorpha</taxon>
        <taxon>Panagrolaimoidea</taxon>
        <taxon>Panagrolaimidae</taxon>
        <taxon>Panagrellus</taxon>
    </lineage>
</organism>
<dbReference type="SMART" id="SM00181">
    <property type="entry name" value="EGF"/>
    <property type="match status" value="5"/>
</dbReference>
<dbReference type="InterPro" id="IPR013032">
    <property type="entry name" value="EGF-like_CS"/>
</dbReference>
<feature type="domain" description="EGF-like" evidence="18">
    <location>
        <begin position="1209"/>
        <end position="1245"/>
    </location>
</feature>
<reference evidence="20" key="1">
    <citation type="journal article" date="2013" name="Genetics">
        <title>The draft genome and transcriptome of Panagrellus redivivus are shaped by the harsh demands of a free-living lifestyle.</title>
        <authorList>
            <person name="Srinivasan J."/>
            <person name="Dillman A.R."/>
            <person name="Macchietto M.G."/>
            <person name="Heikkinen L."/>
            <person name="Lakso M."/>
            <person name="Fracchia K.M."/>
            <person name="Antoshechkin I."/>
            <person name="Mortazavi A."/>
            <person name="Wong G."/>
            <person name="Sternberg P.W."/>
        </authorList>
    </citation>
    <scope>NUCLEOTIDE SEQUENCE [LARGE SCALE GENOMIC DNA]</scope>
    <source>
        <strain evidence="20">MT8872</strain>
    </source>
</reference>
<feature type="compositionally biased region" description="Polar residues" evidence="15">
    <location>
        <begin position="1398"/>
        <end position="1408"/>
    </location>
</feature>
<feature type="compositionally biased region" description="Polar residues" evidence="15">
    <location>
        <begin position="1620"/>
        <end position="1631"/>
    </location>
</feature>
<feature type="domain" description="Cadherin" evidence="19">
    <location>
        <begin position="258"/>
        <end position="360"/>
    </location>
</feature>
<keyword evidence="9 16" id="KW-0472">Membrane</keyword>
<dbReference type="FunFam" id="2.60.40.60:FF:000020">
    <property type="entry name" value="Dachsous cadherin-related 1b"/>
    <property type="match status" value="2"/>
</dbReference>
<evidence type="ECO:0000256" key="15">
    <source>
        <dbReference type="SAM" id="MobiDB-lite"/>
    </source>
</evidence>
<name>A0A7E4WCV1_PANRE</name>
<dbReference type="PANTHER" id="PTHR24026:SF126">
    <property type="entry name" value="PROTOCADHERIN FAT 4"/>
    <property type="match status" value="1"/>
</dbReference>
<dbReference type="FunFam" id="2.60.40.60:FF:000002">
    <property type="entry name" value="Protocadherin alpha 2"/>
    <property type="match status" value="1"/>
</dbReference>
<dbReference type="SUPFAM" id="SSF49313">
    <property type="entry name" value="Cadherin-like"/>
    <property type="match status" value="5"/>
</dbReference>
<feature type="disulfide bond" evidence="13">
    <location>
        <begin position="1157"/>
        <end position="1166"/>
    </location>
</feature>
<keyword evidence="5" id="KW-0677">Repeat</keyword>
<dbReference type="GO" id="GO:0005509">
    <property type="term" value="F:calcium ion binding"/>
    <property type="evidence" value="ECO:0007669"/>
    <property type="project" value="UniProtKB-UniRule"/>
</dbReference>
<feature type="compositionally biased region" description="Low complexity" evidence="15">
    <location>
        <begin position="1566"/>
        <end position="1576"/>
    </location>
</feature>
<keyword evidence="10 13" id="KW-1015">Disulfide bond</keyword>
<dbReference type="SUPFAM" id="SSF49899">
    <property type="entry name" value="Concanavalin A-like lectins/glucanases"/>
    <property type="match status" value="1"/>
</dbReference>
<feature type="region of interest" description="Disordered" evidence="15">
    <location>
        <begin position="1421"/>
        <end position="1464"/>
    </location>
</feature>
<evidence type="ECO:0000259" key="17">
    <source>
        <dbReference type="PROSITE" id="PS50025"/>
    </source>
</evidence>
<feature type="compositionally biased region" description="Low complexity" evidence="15">
    <location>
        <begin position="1440"/>
        <end position="1460"/>
    </location>
</feature>
<dbReference type="SUPFAM" id="SSF57196">
    <property type="entry name" value="EGF/Laminin"/>
    <property type="match status" value="4"/>
</dbReference>
<dbReference type="Gene3D" id="2.10.25.10">
    <property type="entry name" value="Laminin"/>
    <property type="match status" value="4"/>
</dbReference>
<dbReference type="SMART" id="SM00282">
    <property type="entry name" value="LamG"/>
    <property type="match status" value="1"/>
</dbReference>
<evidence type="ECO:0000256" key="12">
    <source>
        <dbReference type="PROSITE-ProRule" id="PRU00043"/>
    </source>
</evidence>
<feature type="disulfide bond" evidence="13">
    <location>
        <begin position="899"/>
        <end position="908"/>
    </location>
</feature>
<evidence type="ECO:0000256" key="1">
    <source>
        <dbReference type="ARBA" id="ARBA00004167"/>
    </source>
</evidence>
<evidence type="ECO:0000256" key="9">
    <source>
        <dbReference type="ARBA" id="ARBA00023136"/>
    </source>
</evidence>
<dbReference type="PROSITE" id="PS00232">
    <property type="entry name" value="CADHERIN_1"/>
    <property type="match status" value="2"/>
</dbReference>
<keyword evidence="6 12" id="KW-0106">Calcium</keyword>
<evidence type="ECO:0000256" key="2">
    <source>
        <dbReference type="ARBA" id="ARBA00022536"/>
    </source>
</evidence>
<protein>
    <submittedName>
        <fullName evidence="21">Cadherin-related family member 2</fullName>
    </submittedName>
</protein>
<dbReference type="InterPro" id="IPR000152">
    <property type="entry name" value="EGF-type_Asp/Asn_hydroxyl_site"/>
</dbReference>
<evidence type="ECO:0000259" key="19">
    <source>
        <dbReference type="PROSITE" id="PS50268"/>
    </source>
</evidence>
<keyword evidence="4" id="KW-0732">Signal</keyword>
<feature type="domain" description="Cadherin" evidence="19">
    <location>
        <begin position="150"/>
        <end position="257"/>
    </location>
</feature>
<feature type="disulfide bond" evidence="13">
    <location>
        <begin position="1195"/>
        <end position="1204"/>
    </location>
</feature>
<evidence type="ECO:0000256" key="14">
    <source>
        <dbReference type="PROSITE-ProRule" id="PRU00122"/>
    </source>
</evidence>
<feature type="domain" description="EGF-like" evidence="18">
    <location>
        <begin position="1131"/>
        <end position="1167"/>
    </location>
</feature>
<dbReference type="Pfam" id="PF00028">
    <property type="entry name" value="Cadherin"/>
    <property type="match status" value="3"/>
</dbReference>
<evidence type="ECO:0000259" key="18">
    <source>
        <dbReference type="PROSITE" id="PS50026"/>
    </source>
</evidence>
<dbReference type="WBParaSite" id="Pan_g9780.t1">
    <property type="protein sequence ID" value="Pan_g9780.t1"/>
    <property type="gene ID" value="Pan_g9780"/>
</dbReference>
<feature type="region of interest" description="Disordered" evidence="15">
    <location>
        <begin position="1539"/>
        <end position="1631"/>
    </location>
</feature>
<dbReference type="PROSITE" id="PS50025">
    <property type="entry name" value="LAM_G_DOMAIN"/>
    <property type="match status" value="1"/>
</dbReference>
<feature type="domain" description="Cadherin" evidence="19">
    <location>
        <begin position="464"/>
        <end position="565"/>
    </location>
</feature>
<accession>A0A7E4WCV1</accession>
<dbReference type="InterPro" id="IPR013320">
    <property type="entry name" value="ConA-like_dom_sf"/>
</dbReference>
<dbReference type="PROSITE" id="PS00010">
    <property type="entry name" value="ASX_HYDROXYL"/>
    <property type="match status" value="1"/>
</dbReference>
<dbReference type="Gene3D" id="2.60.120.200">
    <property type="match status" value="1"/>
</dbReference>
<dbReference type="CDD" id="cd00110">
    <property type="entry name" value="LamG"/>
    <property type="match status" value="1"/>
</dbReference>
<dbReference type="Pfam" id="PF00008">
    <property type="entry name" value="EGF"/>
    <property type="match status" value="2"/>
</dbReference>
<evidence type="ECO:0000256" key="4">
    <source>
        <dbReference type="ARBA" id="ARBA00022729"/>
    </source>
</evidence>
<dbReference type="PROSITE" id="PS50268">
    <property type="entry name" value="CADHERIN_2"/>
    <property type="match status" value="5"/>
</dbReference>
<evidence type="ECO:0000256" key="5">
    <source>
        <dbReference type="ARBA" id="ARBA00022737"/>
    </source>
</evidence>
<dbReference type="PROSITE" id="PS50026">
    <property type="entry name" value="EGF_3"/>
    <property type="match status" value="4"/>
</dbReference>
<dbReference type="InterPro" id="IPR002126">
    <property type="entry name" value="Cadherin-like_dom"/>
</dbReference>
<dbReference type="Pfam" id="PF02210">
    <property type="entry name" value="Laminin_G_2"/>
    <property type="match status" value="1"/>
</dbReference>
<dbReference type="Pfam" id="PF12661">
    <property type="entry name" value="hEGF"/>
    <property type="match status" value="1"/>
</dbReference>
<dbReference type="Proteomes" id="UP000492821">
    <property type="component" value="Unassembled WGS sequence"/>
</dbReference>
<keyword evidence="2 13" id="KW-0245">EGF-like domain</keyword>
<keyword evidence="7" id="KW-0130">Cell adhesion</keyword>
<dbReference type="InterPro" id="IPR001881">
    <property type="entry name" value="EGF-like_Ca-bd_dom"/>
</dbReference>
<feature type="domain" description="Cadherin" evidence="19">
    <location>
        <begin position="361"/>
        <end position="463"/>
    </location>
</feature>
<keyword evidence="11" id="KW-0325">Glycoprotein</keyword>
<keyword evidence="8 16" id="KW-1133">Transmembrane helix</keyword>
<evidence type="ECO:0000256" key="7">
    <source>
        <dbReference type="ARBA" id="ARBA00022889"/>
    </source>
</evidence>
<comment type="subcellular location">
    <subcellularLocation>
        <location evidence="1">Membrane</location>
        <topology evidence="1">Single-pass membrane protein</topology>
    </subcellularLocation>
</comment>
<dbReference type="GO" id="GO:0007411">
    <property type="term" value="P:axon guidance"/>
    <property type="evidence" value="ECO:0007669"/>
    <property type="project" value="UniProtKB-ARBA"/>
</dbReference>
<dbReference type="CDD" id="cd00054">
    <property type="entry name" value="EGF_CA"/>
    <property type="match status" value="4"/>
</dbReference>
<feature type="region of interest" description="Disordered" evidence="15">
    <location>
        <begin position="716"/>
        <end position="758"/>
    </location>
</feature>
<dbReference type="InterPro" id="IPR020894">
    <property type="entry name" value="Cadherin_CS"/>
</dbReference>
<proteinExistence type="predicted"/>
<feature type="region of interest" description="Disordered" evidence="15">
    <location>
        <begin position="1378"/>
        <end position="1408"/>
    </location>
</feature>
<keyword evidence="3 16" id="KW-0812">Transmembrane</keyword>
<dbReference type="Gene3D" id="2.60.40.60">
    <property type="entry name" value="Cadherins"/>
    <property type="match status" value="5"/>
</dbReference>
<dbReference type="PANTHER" id="PTHR24026">
    <property type="entry name" value="FAT ATYPICAL CADHERIN-RELATED"/>
    <property type="match status" value="1"/>
</dbReference>
<evidence type="ECO:0000313" key="21">
    <source>
        <dbReference type="WBParaSite" id="Pan_g9780.t1"/>
    </source>
</evidence>
<feature type="transmembrane region" description="Helical" evidence="16">
    <location>
        <begin position="1263"/>
        <end position="1285"/>
    </location>
</feature>
<dbReference type="PROSITE" id="PS00022">
    <property type="entry name" value="EGF_1"/>
    <property type="match status" value="4"/>
</dbReference>
<feature type="disulfide bond" evidence="13">
    <location>
        <begin position="1235"/>
        <end position="1244"/>
    </location>
</feature>
<dbReference type="PRINTS" id="PR00205">
    <property type="entry name" value="CADHERIN"/>
</dbReference>
<sequence>MLAPTAPVYFNLTILAFDGTHSTETVAKITVPALLNDASPTSTITTCPTEATNLTIAGNLAPGHVIAQLMTAGTDEAVINHIIDGNRLPFEIHNQSSLVVKAGYASGKRHYRLKIKSRREQKQPVIVEPSCVHEIHVTVQNANRMAPKFDPKEYTVKVKEDVNVSADFRHFLIKLDAVDEDAGAFGQVKYSILNATGPEGMFVIDANTGALLLTKEVDYESETEYFVFVKATDGGGLSDEAKTTIQIEDVNDNAPVFEKPVYRLKVLEDEAIGYELIRVNANDSDPDAKVRYSLPDQPDAAFIKLDPSTGVITLAKALDYEVAKSLKIKVIATDDGKPPLSTECTVEIEILDVNDNAPRFKNTLYEATLAENVPAGTKVLQVSAIDADSEHFGKVSYSLSGEDSDSFDIDEEGNLLTAKAIDYEAKSLLRVNVKAVDGGAPPLSDDTLVSVTIEDVNDHAPVFGQCPMSAVVQEDVTPGHVLLSASLTDADSAVNGPPFTVKLTGDGASAFAFDADLRLIVTTKLSHASKPLYELKAIASDSKGLSSECAVTIHVQRQSTHPPEIEPLVVTVNTLHGEFLGGIVGKVKAVDKDAGDMLRFALVEMPGSTSAFHASKFVIDPENGELTVQPDILPGLHRLNVSVTDGKFTVYTKVDVDVSNIDQDALDHAVSLRLKSVSAAKFVKHYSRRFHEILAHQLGVPVTDIRFLSIQEAENDGTASVPAEKKQESPKPVPTARPHRKFFTNLTGTPAPKHAIRHRRASEPDLDILFTVSRGENHGYHRPPWVRQNIQKQIGALATESGLEIVSLTSEVCRRDVCVKGECRDRLWLDNAAQRTVYDVEGSSFVSPKHVRTFECICKQGYSGRHCDVPVNMCSKDLCTKHEMCIPSEDEPSGFRCVCPPGFRGSQCSESTCDDPSSCSQKEELSLMGNGYVQLFVANSMETRLELSFSFKTVSSNAILMFGEGLMDFQKVEITNGSIAYTWNCGTGTQSAQIVSPRVDDGHWHEFKIARRGRHVRVVLDNAQEADATSPAGSDVVNLFQQATILTFGAQVADPSLRSSPQNSTKVSSVEWFRRLTTSDNRRQSAADLYTKVENGMIGCLGKISFDGFELSKTAQGMRLYNAKIGCDTSSMGPCLNSPCSNSGQCLPSQTGFTCLCPDRYTGATCEIDLNACESRPCPNGIVCHNLYNDFHCICPAGFTGKTCQLRGDWDPCVTSPCGPYGTCVRSGASFTCNCSNGFNGVYCADRVPNMVPDTADILHSPFMLAVFALIVIALLLAVILVVVCRKTNQNALMKQHKPINEYDDAAAMKPLVPKKGAPPPVPPHGTLTVKTAAAPPLPPRGRGQPHLYSNNHTYANSCNLPTVEVRPMMNYGGHTRLNLSRDSCGSPASSRGGCGKRSTSSNLDCSRNYGSAADDLEVLAKEPRRGSGQVTTDGPPLPARSSDSANSSRRGSSSTGCAGDISSNEQFVSQSRYRGNNNRSLADSIQCLPTTEEIEIDLDDDDDVHANERSHMLEDLRRDQQRLDMATQAWQGRAAVENPEPTDYVTMKPVSKIKPFSGSASQSGHNIPDIDADPNNAPPPPPAHRPPPQPTSEASSMLTSPQRTHTDTTKLYDNPVDDTLSSVTSNGLDD</sequence>
<feature type="domain" description="EGF-like" evidence="18">
    <location>
        <begin position="870"/>
        <end position="909"/>
    </location>
</feature>
<dbReference type="PROSITE" id="PS01186">
    <property type="entry name" value="EGF_2"/>
    <property type="match status" value="3"/>
</dbReference>
<feature type="domain" description="Laminin G" evidence="17">
    <location>
        <begin position="922"/>
        <end position="1127"/>
    </location>
</feature>
<dbReference type="InterPro" id="IPR001791">
    <property type="entry name" value="Laminin_G"/>
</dbReference>
<reference evidence="21" key="2">
    <citation type="submission" date="2020-10" db="UniProtKB">
        <authorList>
            <consortium name="WormBaseParasite"/>
        </authorList>
    </citation>
    <scope>IDENTIFICATION</scope>
</reference>
<dbReference type="GO" id="GO:0005886">
    <property type="term" value="C:plasma membrane"/>
    <property type="evidence" value="ECO:0007669"/>
    <property type="project" value="UniProtKB-SubCell"/>
</dbReference>
<dbReference type="GO" id="GO:0007156">
    <property type="term" value="P:homophilic cell adhesion via plasma membrane adhesion molecules"/>
    <property type="evidence" value="ECO:0007669"/>
    <property type="project" value="InterPro"/>
</dbReference>
<evidence type="ECO:0000313" key="20">
    <source>
        <dbReference type="Proteomes" id="UP000492821"/>
    </source>
</evidence>
<dbReference type="CDD" id="cd11304">
    <property type="entry name" value="Cadherin_repeat"/>
    <property type="match status" value="5"/>
</dbReference>
<evidence type="ECO:0000256" key="6">
    <source>
        <dbReference type="ARBA" id="ARBA00022837"/>
    </source>
</evidence>
<dbReference type="SMART" id="SM00179">
    <property type="entry name" value="EGF_CA"/>
    <property type="match status" value="4"/>
</dbReference>